<dbReference type="InterPro" id="IPR004527">
    <property type="entry name" value="Glu-tRNA-ligase_bac/mito"/>
</dbReference>
<gene>
    <name evidence="7 10" type="primary">gltX</name>
    <name evidence="10" type="ORF">Pla175_16480</name>
</gene>
<sequence length="528" mass="58407">MTVRTRFAPSPTGYLHIGGVRTALFNWLLARQAGGQFLLRIDDTDAERNVEEALEPILHGFRWLGLDWDEGPGAEGPHGPYFQSQRAGLYQDAVDRLLACGAAYRDFATPEELQAERDAATAAGVPFTYSRKWMAESDADAQRFAGAGRAGVVRLKMPREGTLVLDDLVRGQVRFDWAREQDHVVQRADGTCLYHLATVVDDHAMQITHVVRAEEHLSNTPRQAFIYQALGHEAPRFAHLPVVAEPGSKNKLSKRKLDKYLKHRDFAGLMARGQQIADRVGLKTSAETFNPVIVDFYEQIGFLPDALLNYLLLLGWSLDDSTEEFTREAMIESFSLERVNKSPASFDPQKLLSFQDRAMQQLPLKQRVSCCVHFLRLAGLVSDPPACDTGPYVTQIVAAAGDRIKLAGDILDYDDFFIADDALPYDPKAFEKRIAKPDEAVGLLSGFRDLLTNTSEELTAASAETMLKQFLEAQNAQIGQLIHALRVALTGKGVGFGVFDQLAILGPERSARRIDRAIHTARGGDASG</sequence>
<dbReference type="OrthoDB" id="9807503at2"/>
<keyword evidence="7" id="KW-0963">Cytoplasm</keyword>
<keyword evidence="11" id="KW-1185">Reference proteome</keyword>
<evidence type="ECO:0000256" key="4">
    <source>
        <dbReference type="ARBA" id="ARBA00022840"/>
    </source>
</evidence>
<keyword evidence="2 7" id="KW-0436">Ligase</keyword>
<comment type="subcellular location">
    <subcellularLocation>
        <location evidence="7">Cytoplasm</location>
    </subcellularLocation>
</comment>
<dbReference type="EC" id="6.1.1.17" evidence="7"/>
<comment type="similarity">
    <text evidence="1 7">Belongs to the class-I aminoacyl-tRNA synthetase family. Glutamate--tRNA ligase type 1 subfamily.</text>
</comment>
<name>A0A518D9W8_9BACT</name>
<dbReference type="Proteomes" id="UP000317429">
    <property type="component" value="Chromosome"/>
</dbReference>
<dbReference type="Pfam" id="PF19269">
    <property type="entry name" value="Anticodon_2"/>
    <property type="match status" value="1"/>
</dbReference>
<evidence type="ECO:0000259" key="8">
    <source>
        <dbReference type="Pfam" id="PF00749"/>
    </source>
</evidence>
<dbReference type="GO" id="GO:0004818">
    <property type="term" value="F:glutamate-tRNA ligase activity"/>
    <property type="evidence" value="ECO:0007669"/>
    <property type="project" value="UniProtKB-UniRule"/>
</dbReference>
<dbReference type="SUPFAM" id="SSF48163">
    <property type="entry name" value="An anticodon-binding domain of class I aminoacyl-tRNA synthetases"/>
    <property type="match status" value="1"/>
</dbReference>
<keyword evidence="5 7" id="KW-0648">Protein biosynthesis</keyword>
<evidence type="ECO:0000256" key="5">
    <source>
        <dbReference type="ARBA" id="ARBA00022917"/>
    </source>
</evidence>
<dbReference type="InterPro" id="IPR000924">
    <property type="entry name" value="Glu/Gln-tRNA-synth"/>
</dbReference>
<reference evidence="10 11" key="1">
    <citation type="submission" date="2019-02" db="EMBL/GenBank/DDBJ databases">
        <title>Deep-cultivation of Planctomycetes and their phenomic and genomic characterization uncovers novel biology.</title>
        <authorList>
            <person name="Wiegand S."/>
            <person name="Jogler M."/>
            <person name="Boedeker C."/>
            <person name="Pinto D."/>
            <person name="Vollmers J."/>
            <person name="Rivas-Marin E."/>
            <person name="Kohn T."/>
            <person name="Peeters S.H."/>
            <person name="Heuer A."/>
            <person name="Rast P."/>
            <person name="Oberbeckmann S."/>
            <person name="Bunk B."/>
            <person name="Jeske O."/>
            <person name="Meyerdierks A."/>
            <person name="Storesund J.E."/>
            <person name="Kallscheuer N."/>
            <person name="Luecker S."/>
            <person name="Lage O.M."/>
            <person name="Pohl T."/>
            <person name="Merkel B.J."/>
            <person name="Hornburger P."/>
            <person name="Mueller R.-W."/>
            <person name="Bruemmer F."/>
            <person name="Labrenz M."/>
            <person name="Spormann A.M."/>
            <person name="Op den Camp H."/>
            <person name="Overmann J."/>
            <person name="Amann R."/>
            <person name="Jetten M.S.M."/>
            <person name="Mascher T."/>
            <person name="Medema M.H."/>
            <person name="Devos D.P."/>
            <person name="Kaster A.-K."/>
            <person name="Ovreas L."/>
            <person name="Rohde M."/>
            <person name="Galperin M.Y."/>
            <person name="Jogler C."/>
        </authorList>
    </citation>
    <scope>NUCLEOTIDE SEQUENCE [LARGE SCALE GENOMIC DNA]</scope>
    <source>
        <strain evidence="10 11">Pla175</strain>
    </source>
</reference>
<dbReference type="RefSeq" id="WP_145283026.1">
    <property type="nucleotide sequence ID" value="NZ_CP036291.1"/>
</dbReference>
<keyword evidence="3 7" id="KW-0547">Nucleotide-binding</keyword>
<evidence type="ECO:0000313" key="10">
    <source>
        <dbReference type="EMBL" id="QDU88274.1"/>
    </source>
</evidence>
<dbReference type="SUPFAM" id="SSF52374">
    <property type="entry name" value="Nucleotidylyl transferase"/>
    <property type="match status" value="1"/>
</dbReference>
<evidence type="ECO:0000256" key="3">
    <source>
        <dbReference type="ARBA" id="ARBA00022741"/>
    </source>
</evidence>
<evidence type="ECO:0000259" key="9">
    <source>
        <dbReference type="Pfam" id="PF19269"/>
    </source>
</evidence>
<dbReference type="InterPro" id="IPR045462">
    <property type="entry name" value="aa-tRNA-synth_I_cd-bd"/>
</dbReference>
<keyword evidence="4 7" id="KW-0067">ATP-binding</keyword>
<accession>A0A518D9W8</accession>
<feature type="binding site" evidence="7">
    <location>
        <position position="254"/>
    </location>
    <ligand>
        <name>ATP</name>
        <dbReference type="ChEBI" id="CHEBI:30616"/>
    </ligand>
</feature>
<evidence type="ECO:0000313" key="11">
    <source>
        <dbReference type="Proteomes" id="UP000317429"/>
    </source>
</evidence>
<evidence type="ECO:0000256" key="6">
    <source>
        <dbReference type="ARBA" id="ARBA00023146"/>
    </source>
</evidence>
<dbReference type="InterPro" id="IPR001412">
    <property type="entry name" value="aa-tRNA-synth_I_CS"/>
</dbReference>
<dbReference type="PANTHER" id="PTHR43311:SF2">
    <property type="entry name" value="GLUTAMATE--TRNA LIGASE, MITOCHONDRIAL-RELATED"/>
    <property type="match status" value="1"/>
</dbReference>
<comment type="subunit">
    <text evidence="7">Monomer.</text>
</comment>
<evidence type="ECO:0000256" key="7">
    <source>
        <dbReference type="HAMAP-Rule" id="MF_00022"/>
    </source>
</evidence>
<dbReference type="KEGG" id="pnd:Pla175_16480"/>
<dbReference type="PROSITE" id="PS00178">
    <property type="entry name" value="AA_TRNA_LIGASE_I"/>
    <property type="match status" value="1"/>
</dbReference>
<feature type="domain" description="Glutamyl/glutaminyl-tRNA synthetase class Ib catalytic" evidence="8">
    <location>
        <begin position="3"/>
        <end position="262"/>
    </location>
</feature>
<dbReference type="Pfam" id="PF00749">
    <property type="entry name" value="tRNA-synt_1c"/>
    <property type="match status" value="2"/>
</dbReference>
<evidence type="ECO:0000256" key="2">
    <source>
        <dbReference type="ARBA" id="ARBA00022598"/>
    </source>
</evidence>
<dbReference type="InterPro" id="IPR008925">
    <property type="entry name" value="aa_tRNA-synth_I_cd-bd_sf"/>
</dbReference>
<dbReference type="GO" id="GO:0008270">
    <property type="term" value="F:zinc ion binding"/>
    <property type="evidence" value="ECO:0007669"/>
    <property type="project" value="InterPro"/>
</dbReference>
<dbReference type="PRINTS" id="PR00987">
    <property type="entry name" value="TRNASYNTHGLU"/>
</dbReference>
<comment type="caution">
    <text evidence="7">Lacks conserved residue(s) required for the propagation of feature annotation.</text>
</comment>
<dbReference type="GO" id="GO:0005829">
    <property type="term" value="C:cytosol"/>
    <property type="evidence" value="ECO:0007669"/>
    <property type="project" value="TreeGrafter"/>
</dbReference>
<dbReference type="NCBIfam" id="TIGR00464">
    <property type="entry name" value="gltX_bact"/>
    <property type="match status" value="1"/>
</dbReference>
<keyword evidence="6 7" id="KW-0030">Aminoacyl-tRNA synthetase</keyword>
<proteinExistence type="inferred from homology"/>
<dbReference type="CDD" id="cd00808">
    <property type="entry name" value="GluRS_core"/>
    <property type="match status" value="1"/>
</dbReference>
<dbReference type="InterPro" id="IPR014729">
    <property type="entry name" value="Rossmann-like_a/b/a_fold"/>
</dbReference>
<feature type="domain" description="Glutamyl/glutaminyl-tRNA synthetase class Ib catalytic" evidence="8">
    <location>
        <begin position="293"/>
        <end position="351"/>
    </location>
</feature>
<dbReference type="InterPro" id="IPR049940">
    <property type="entry name" value="GluQ/Sye"/>
</dbReference>
<comment type="catalytic activity">
    <reaction evidence="7">
        <text>tRNA(Glu) + L-glutamate + ATP = L-glutamyl-tRNA(Glu) + AMP + diphosphate</text>
        <dbReference type="Rhea" id="RHEA:23540"/>
        <dbReference type="Rhea" id="RHEA-COMP:9663"/>
        <dbReference type="Rhea" id="RHEA-COMP:9680"/>
        <dbReference type="ChEBI" id="CHEBI:29985"/>
        <dbReference type="ChEBI" id="CHEBI:30616"/>
        <dbReference type="ChEBI" id="CHEBI:33019"/>
        <dbReference type="ChEBI" id="CHEBI:78442"/>
        <dbReference type="ChEBI" id="CHEBI:78520"/>
        <dbReference type="ChEBI" id="CHEBI:456215"/>
        <dbReference type="EC" id="6.1.1.17"/>
    </reaction>
</comment>
<feature type="short sequence motif" description="'KMSKS' region" evidence="7">
    <location>
        <begin position="251"/>
        <end position="255"/>
    </location>
</feature>
<dbReference type="AlphaFoldDB" id="A0A518D9W8"/>
<dbReference type="GO" id="GO:0006424">
    <property type="term" value="P:glutamyl-tRNA aminoacylation"/>
    <property type="evidence" value="ECO:0007669"/>
    <property type="project" value="UniProtKB-UniRule"/>
</dbReference>
<protein>
    <recommendedName>
        <fullName evidence="7">Glutamate--tRNA ligase</fullName>
        <ecNumber evidence="7">6.1.1.17</ecNumber>
    </recommendedName>
    <alternativeName>
        <fullName evidence="7">Glutamyl-tRNA synthetase</fullName>
        <shortName evidence="7">GluRS</shortName>
    </alternativeName>
</protein>
<feature type="domain" description="Aminoacyl-tRNA synthetase class I anticodon-binding" evidence="9">
    <location>
        <begin position="388"/>
        <end position="518"/>
    </location>
</feature>
<dbReference type="GO" id="GO:0005524">
    <property type="term" value="F:ATP binding"/>
    <property type="evidence" value="ECO:0007669"/>
    <property type="project" value="UniProtKB-UniRule"/>
</dbReference>
<dbReference type="InterPro" id="IPR020751">
    <property type="entry name" value="aa-tRNA-synth_I_codon-bd_sub2"/>
</dbReference>
<evidence type="ECO:0000256" key="1">
    <source>
        <dbReference type="ARBA" id="ARBA00007894"/>
    </source>
</evidence>
<dbReference type="InterPro" id="IPR033910">
    <property type="entry name" value="GluRS_core"/>
</dbReference>
<feature type="short sequence motif" description="'HIGH' region" evidence="7">
    <location>
        <begin position="9"/>
        <end position="19"/>
    </location>
</feature>
<dbReference type="HAMAP" id="MF_00022">
    <property type="entry name" value="Glu_tRNA_synth_type1"/>
    <property type="match status" value="1"/>
</dbReference>
<dbReference type="Gene3D" id="3.40.50.620">
    <property type="entry name" value="HUPs"/>
    <property type="match status" value="1"/>
</dbReference>
<dbReference type="Gene3D" id="1.10.10.350">
    <property type="match status" value="1"/>
</dbReference>
<dbReference type="EMBL" id="CP036291">
    <property type="protein sequence ID" value="QDU88274.1"/>
    <property type="molecule type" value="Genomic_DNA"/>
</dbReference>
<comment type="function">
    <text evidence="7">Catalyzes the attachment of glutamate to tRNA(Glu) in a two-step reaction: glutamate is first activated by ATP to form Glu-AMP and then transferred to the acceptor end of tRNA(Glu).</text>
</comment>
<dbReference type="PANTHER" id="PTHR43311">
    <property type="entry name" value="GLUTAMATE--TRNA LIGASE"/>
    <property type="match status" value="1"/>
</dbReference>
<organism evidence="10 11">
    <name type="scientific">Pirellulimonas nuda</name>
    <dbReference type="NCBI Taxonomy" id="2528009"/>
    <lineage>
        <taxon>Bacteria</taxon>
        <taxon>Pseudomonadati</taxon>
        <taxon>Planctomycetota</taxon>
        <taxon>Planctomycetia</taxon>
        <taxon>Pirellulales</taxon>
        <taxon>Lacipirellulaceae</taxon>
        <taxon>Pirellulimonas</taxon>
    </lineage>
</organism>
<dbReference type="InterPro" id="IPR020058">
    <property type="entry name" value="Glu/Gln-tRNA-synth_Ib_cat-dom"/>
</dbReference>
<dbReference type="GO" id="GO:0000049">
    <property type="term" value="F:tRNA binding"/>
    <property type="evidence" value="ECO:0007669"/>
    <property type="project" value="InterPro"/>
</dbReference>